<protein>
    <submittedName>
        <fullName evidence="1">Uncharacterized protein</fullName>
    </submittedName>
</protein>
<dbReference type="EMBL" id="ML978130">
    <property type="protein sequence ID" value="KAF2096166.1"/>
    <property type="molecule type" value="Genomic_DNA"/>
</dbReference>
<keyword evidence="2" id="KW-1185">Reference proteome</keyword>
<comment type="caution">
    <text evidence="1">The sequence shown here is derived from an EMBL/GenBank/DDBJ whole genome shotgun (WGS) entry which is preliminary data.</text>
</comment>
<gene>
    <name evidence="1" type="ORF">NA57DRAFT_78937</name>
</gene>
<dbReference type="AlphaFoldDB" id="A0A9P4IDD1"/>
<proteinExistence type="predicted"/>
<sequence>MAAIAECDSFTPFLLKFPTEIRQRIYDFVFEGEAGYPELGDRFLMPEHQATNSFSLSMNDRSQAKQFLHYFHINRASRSDMINQYLSRATLTVELEALVAILQLLTPGMRTNVQHIFLVGNFGNESRYHRLEWAFNMLREYRTRTAPNLAHHRVEKSDARYMGLKDLMHTYRGLPNLKTLTIYPLPIQDTLDWMQYGDLDALLRSRVFQCILEFRGLRHFSIDCRGNDRVYSHCGRSSSMCDCMHEFNAQNTEKRKVLQAAEKLIQATVVDDSHWTF</sequence>
<dbReference type="Proteomes" id="UP000799772">
    <property type="component" value="Unassembled WGS sequence"/>
</dbReference>
<evidence type="ECO:0000313" key="1">
    <source>
        <dbReference type="EMBL" id="KAF2096166.1"/>
    </source>
</evidence>
<evidence type="ECO:0000313" key="2">
    <source>
        <dbReference type="Proteomes" id="UP000799772"/>
    </source>
</evidence>
<accession>A0A9P4IDD1</accession>
<name>A0A9P4IDD1_9PEZI</name>
<organism evidence="1 2">
    <name type="scientific">Rhizodiscina lignyota</name>
    <dbReference type="NCBI Taxonomy" id="1504668"/>
    <lineage>
        <taxon>Eukaryota</taxon>
        <taxon>Fungi</taxon>
        <taxon>Dikarya</taxon>
        <taxon>Ascomycota</taxon>
        <taxon>Pezizomycotina</taxon>
        <taxon>Dothideomycetes</taxon>
        <taxon>Pleosporomycetidae</taxon>
        <taxon>Aulographales</taxon>
        <taxon>Rhizodiscinaceae</taxon>
        <taxon>Rhizodiscina</taxon>
    </lineage>
</organism>
<reference evidence="1" key="1">
    <citation type="journal article" date="2020" name="Stud. Mycol.">
        <title>101 Dothideomycetes genomes: a test case for predicting lifestyles and emergence of pathogens.</title>
        <authorList>
            <person name="Haridas S."/>
            <person name="Albert R."/>
            <person name="Binder M."/>
            <person name="Bloem J."/>
            <person name="Labutti K."/>
            <person name="Salamov A."/>
            <person name="Andreopoulos B."/>
            <person name="Baker S."/>
            <person name="Barry K."/>
            <person name="Bills G."/>
            <person name="Bluhm B."/>
            <person name="Cannon C."/>
            <person name="Castanera R."/>
            <person name="Culley D."/>
            <person name="Daum C."/>
            <person name="Ezra D."/>
            <person name="Gonzalez J."/>
            <person name="Henrissat B."/>
            <person name="Kuo A."/>
            <person name="Liang C."/>
            <person name="Lipzen A."/>
            <person name="Lutzoni F."/>
            <person name="Magnuson J."/>
            <person name="Mondo S."/>
            <person name="Nolan M."/>
            <person name="Ohm R."/>
            <person name="Pangilinan J."/>
            <person name="Park H.-J."/>
            <person name="Ramirez L."/>
            <person name="Alfaro M."/>
            <person name="Sun H."/>
            <person name="Tritt A."/>
            <person name="Yoshinaga Y."/>
            <person name="Zwiers L.-H."/>
            <person name="Turgeon B."/>
            <person name="Goodwin S."/>
            <person name="Spatafora J."/>
            <person name="Crous P."/>
            <person name="Grigoriev I."/>
        </authorList>
    </citation>
    <scope>NUCLEOTIDE SEQUENCE</scope>
    <source>
        <strain evidence="1">CBS 133067</strain>
    </source>
</reference>